<dbReference type="GeneID" id="89974498"/>
<dbReference type="AlphaFoldDB" id="A0AAV9N243"/>
<dbReference type="InterPro" id="IPR052777">
    <property type="entry name" value="Acetyltransferase_Enz"/>
</dbReference>
<evidence type="ECO:0000259" key="1">
    <source>
        <dbReference type="PROSITE" id="PS51186"/>
    </source>
</evidence>
<dbReference type="PANTHER" id="PTHR43305">
    <property type="entry name" value="FAMILY N-ACETYLTRANSFERASE, PUTATIVE (AFU_ORTHOLOGUE AFUA_2G01380)-RELATED"/>
    <property type="match status" value="1"/>
</dbReference>
<dbReference type="RefSeq" id="XP_064703188.1">
    <property type="nucleotide sequence ID" value="XM_064849887.1"/>
</dbReference>
<organism evidence="2 3">
    <name type="scientific">Exophiala bonariae</name>
    <dbReference type="NCBI Taxonomy" id="1690606"/>
    <lineage>
        <taxon>Eukaryota</taxon>
        <taxon>Fungi</taxon>
        <taxon>Dikarya</taxon>
        <taxon>Ascomycota</taxon>
        <taxon>Pezizomycotina</taxon>
        <taxon>Eurotiomycetes</taxon>
        <taxon>Chaetothyriomycetidae</taxon>
        <taxon>Chaetothyriales</taxon>
        <taxon>Herpotrichiellaceae</taxon>
        <taxon>Exophiala</taxon>
    </lineage>
</organism>
<dbReference type="CDD" id="cd04301">
    <property type="entry name" value="NAT_SF"/>
    <property type="match status" value="1"/>
</dbReference>
<protein>
    <recommendedName>
        <fullName evidence="1">N-acetyltransferase domain-containing protein</fullName>
    </recommendedName>
</protein>
<evidence type="ECO:0000313" key="2">
    <source>
        <dbReference type="EMBL" id="KAK5047661.1"/>
    </source>
</evidence>
<comment type="caution">
    <text evidence="2">The sequence shown here is derived from an EMBL/GenBank/DDBJ whole genome shotgun (WGS) entry which is preliminary data.</text>
</comment>
<dbReference type="PANTHER" id="PTHR43305:SF1">
    <property type="entry name" value="FAMILY N-ACETYLTRANSFERASE, PUTATIVE (AFU_ORTHOLOGUE AFUA_2G01380)-RELATED"/>
    <property type="match status" value="1"/>
</dbReference>
<dbReference type="InterPro" id="IPR000182">
    <property type="entry name" value="GNAT_dom"/>
</dbReference>
<dbReference type="PROSITE" id="PS51186">
    <property type="entry name" value="GNAT"/>
    <property type="match status" value="1"/>
</dbReference>
<dbReference type="EMBL" id="JAVRRD010000024">
    <property type="protein sequence ID" value="KAK5047661.1"/>
    <property type="molecule type" value="Genomic_DNA"/>
</dbReference>
<keyword evidence="3" id="KW-1185">Reference proteome</keyword>
<dbReference type="Gene3D" id="3.40.630.30">
    <property type="match status" value="1"/>
</dbReference>
<feature type="domain" description="N-acetyltransferase" evidence="1">
    <location>
        <begin position="15"/>
        <end position="183"/>
    </location>
</feature>
<dbReference type="GO" id="GO:0016747">
    <property type="term" value="F:acyltransferase activity, transferring groups other than amino-acyl groups"/>
    <property type="evidence" value="ECO:0007669"/>
    <property type="project" value="InterPro"/>
</dbReference>
<dbReference type="Pfam" id="PF00583">
    <property type="entry name" value="Acetyltransf_1"/>
    <property type="match status" value="1"/>
</dbReference>
<evidence type="ECO:0000313" key="3">
    <source>
        <dbReference type="Proteomes" id="UP001358417"/>
    </source>
</evidence>
<accession>A0AAV9N243</accession>
<proteinExistence type="predicted"/>
<gene>
    <name evidence="2" type="ORF">LTR84_006326</name>
</gene>
<sequence>MAHTTMLAHQQFDITPVRNATDLADTITLFHAYAASLGFDLAFQNFSVEMAGMPGKYSPEAGGELLIARDVASGKAIGCAGLRSLTSLPSTLAGGSSNLRRCCEMKRLYVTPEGRGSGVGKALVSQIINVAEDLGYAEVRLDTLPQMVAARNMYRAIGFLEIDAYYETPMEGTHFLCLKLPRAKGMSVSAANG</sequence>
<dbReference type="InterPro" id="IPR016181">
    <property type="entry name" value="Acyl_CoA_acyltransferase"/>
</dbReference>
<reference evidence="2 3" key="1">
    <citation type="submission" date="2023-08" db="EMBL/GenBank/DDBJ databases">
        <title>Black Yeasts Isolated from many extreme environments.</title>
        <authorList>
            <person name="Coleine C."/>
            <person name="Stajich J.E."/>
            <person name="Selbmann L."/>
        </authorList>
    </citation>
    <scope>NUCLEOTIDE SEQUENCE [LARGE SCALE GENOMIC DNA]</scope>
    <source>
        <strain evidence="2 3">CCFEE 5792</strain>
    </source>
</reference>
<dbReference type="SUPFAM" id="SSF55729">
    <property type="entry name" value="Acyl-CoA N-acyltransferases (Nat)"/>
    <property type="match status" value="1"/>
</dbReference>
<name>A0AAV9N243_9EURO</name>
<dbReference type="Proteomes" id="UP001358417">
    <property type="component" value="Unassembled WGS sequence"/>
</dbReference>